<dbReference type="SFLD" id="SFLDG01136">
    <property type="entry name" value="C1.6:_Phosphoserine_Phosphatas"/>
    <property type="match status" value="1"/>
</dbReference>
<protein>
    <recommendedName>
        <fullName evidence="4">phosphoserine phosphatase</fullName>
        <ecNumber evidence="4">3.1.3.3</ecNumber>
    </recommendedName>
    <alternativeName>
        <fullName evidence="10">O-phosphoserine phosphohydrolase</fullName>
    </alternativeName>
</protein>
<dbReference type="EMBL" id="UOFU01000285">
    <property type="protein sequence ID" value="VAX02695.1"/>
    <property type="molecule type" value="Genomic_DNA"/>
</dbReference>
<dbReference type="Pfam" id="PF00702">
    <property type="entry name" value="Hydrolase"/>
    <property type="match status" value="1"/>
</dbReference>
<evidence type="ECO:0000256" key="7">
    <source>
        <dbReference type="ARBA" id="ARBA00022801"/>
    </source>
</evidence>
<dbReference type="PANTHER" id="PTHR43344:SF2">
    <property type="entry name" value="PHOSPHOSERINE PHOSPHATASE"/>
    <property type="match status" value="1"/>
</dbReference>
<reference evidence="11" key="1">
    <citation type="submission" date="2018-06" db="EMBL/GenBank/DDBJ databases">
        <authorList>
            <person name="Zhirakovskaya E."/>
        </authorList>
    </citation>
    <scope>NUCLEOTIDE SEQUENCE</scope>
</reference>
<evidence type="ECO:0000256" key="6">
    <source>
        <dbReference type="ARBA" id="ARBA00022723"/>
    </source>
</evidence>
<dbReference type="EC" id="3.1.3.3" evidence="4"/>
<dbReference type="InterPro" id="IPR050582">
    <property type="entry name" value="HAD-like_SerB"/>
</dbReference>
<name>A0A3B1B8Q4_9ZZZZ</name>
<keyword evidence="5" id="KW-0028">Amino-acid biosynthesis</keyword>
<organism evidence="11">
    <name type="scientific">hydrothermal vent metagenome</name>
    <dbReference type="NCBI Taxonomy" id="652676"/>
    <lineage>
        <taxon>unclassified sequences</taxon>
        <taxon>metagenomes</taxon>
        <taxon>ecological metagenomes</taxon>
    </lineage>
</organism>
<evidence type="ECO:0000256" key="8">
    <source>
        <dbReference type="ARBA" id="ARBA00022842"/>
    </source>
</evidence>
<dbReference type="GO" id="GO:0036424">
    <property type="term" value="F:L-phosphoserine phosphatase activity"/>
    <property type="evidence" value="ECO:0007669"/>
    <property type="project" value="InterPro"/>
</dbReference>
<evidence type="ECO:0000256" key="5">
    <source>
        <dbReference type="ARBA" id="ARBA00022605"/>
    </source>
</evidence>
<keyword evidence="6" id="KW-0479">Metal-binding</keyword>
<dbReference type="SFLD" id="SFLDS00003">
    <property type="entry name" value="Haloacid_Dehalogenase"/>
    <property type="match status" value="1"/>
</dbReference>
<dbReference type="CDD" id="cd07500">
    <property type="entry name" value="HAD_PSP"/>
    <property type="match status" value="1"/>
</dbReference>
<keyword evidence="8" id="KW-0460">Magnesium</keyword>
<dbReference type="InterPro" id="IPR004469">
    <property type="entry name" value="PSP"/>
</dbReference>
<dbReference type="PANTHER" id="PTHR43344">
    <property type="entry name" value="PHOSPHOSERINE PHOSPHATASE"/>
    <property type="match status" value="1"/>
</dbReference>
<sequence>MPTTLIHNAELTTDQRTTLSKHLAGELQDCGSHFRIQHTDTPDHTALEALRAKLHLDINTLPTGFDPARVGLLITDMDSTLISIECVDEIADFVGVKPQVAAITEAAMRGEIDFEASLRQRVALLKGLDTSALQQVYDERLRLNPGAEILIDDLKTRGIKLALVSGGFTFFTDRLKTRLGLDFTLANVLAEQNSQLLGSVEGAIVGAETKASYLSALCHELEIHPSQVVAMGDGANDLKMLAVAGLGVAYHAKPAVRAQADATLHQRGLDAVLDMLWIGEHR</sequence>
<dbReference type="InterPro" id="IPR036412">
    <property type="entry name" value="HAD-like_sf"/>
</dbReference>
<dbReference type="Gene3D" id="3.40.50.1000">
    <property type="entry name" value="HAD superfamily/HAD-like"/>
    <property type="match status" value="1"/>
</dbReference>
<keyword evidence="9" id="KW-0718">Serine biosynthesis</keyword>
<evidence type="ECO:0000256" key="3">
    <source>
        <dbReference type="ARBA" id="ARBA00009184"/>
    </source>
</evidence>
<dbReference type="GO" id="GO:0005737">
    <property type="term" value="C:cytoplasm"/>
    <property type="evidence" value="ECO:0007669"/>
    <property type="project" value="TreeGrafter"/>
</dbReference>
<evidence type="ECO:0000256" key="1">
    <source>
        <dbReference type="ARBA" id="ARBA00001946"/>
    </source>
</evidence>
<dbReference type="AlphaFoldDB" id="A0A3B1B8Q4"/>
<accession>A0A3B1B8Q4</accession>
<dbReference type="GO" id="GO:0006564">
    <property type="term" value="P:L-serine biosynthetic process"/>
    <property type="evidence" value="ECO:0007669"/>
    <property type="project" value="UniProtKB-KW"/>
</dbReference>
<comment type="pathway">
    <text evidence="2">Amino-acid biosynthesis; L-serine biosynthesis; L-serine from 3-phospho-D-glycerate: step 3/3.</text>
</comment>
<dbReference type="NCBIfam" id="TIGR00338">
    <property type="entry name" value="serB"/>
    <property type="match status" value="1"/>
</dbReference>
<evidence type="ECO:0000313" key="11">
    <source>
        <dbReference type="EMBL" id="VAX02695.1"/>
    </source>
</evidence>
<dbReference type="SFLD" id="SFLDF00029">
    <property type="entry name" value="phosphoserine_phosphatase"/>
    <property type="match status" value="1"/>
</dbReference>
<proteinExistence type="inferred from homology"/>
<evidence type="ECO:0000256" key="4">
    <source>
        <dbReference type="ARBA" id="ARBA00012640"/>
    </source>
</evidence>
<dbReference type="InterPro" id="IPR023214">
    <property type="entry name" value="HAD_sf"/>
</dbReference>
<dbReference type="GO" id="GO:0000287">
    <property type="term" value="F:magnesium ion binding"/>
    <property type="evidence" value="ECO:0007669"/>
    <property type="project" value="TreeGrafter"/>
</dbReference>
<gene>
    <name evidence="11" type="ORF">MNBD_GAMMA20-892</name>
</gene>
<comment type="similarity">
    <text evidence="3">Belongs to the HAD-like hydrolase superfamily. SerB family.</text>
</comment>
<keyword evidence="7 11" id="KW-0378">Hydrolase</keyword>
<evidence type="ECO:0000256" key="9">
    <source>
        <dbReference type="ARBA" id="ARBA00023299"/>
    </source>
</evidence>
<evidence type="ECO:0000256" key="2">
    <source>
        <dbReference type="ARBA" id="ARBA00005135"/>
    </source>
</evidence>
<dbReference type="SUPFAM" id="SSF56784">
    <property type="entry name" value="HAD-like"/>
    <property type="match status" value="1"/>
</dbReference>
<dbReference type="NCBIfam" id="TIGR01488">
    <property type="entry name" value="HAD-SF-IB"/>
    <property type="match status" value="1"/>
</dbReference>
<evidence type="ECO:0000256" key="10">
    <source>
        <dbReference type="ARBA" id="ARBA00031693"/>
    </source>
</evidence>
<dbReference type="UniPathway" id="UPA00135">
    <property type="reaction ID" value="UER00198"/>
</dbReference>
<dbReference type="SFLD" id="SFLDG01137">
    <property type="entry name" value="C1.6.1:_Phosphoserine_Phosphat"/>
    <property type="match status" value="1"/>
</dbReference>
<comment type="cofactor">
    <cofactor evidence="1">
        <name>Mg(2+)</name>
        <dbReference type="ChEBI" id="CHEBI:18420"/>
    </cofactor>
</comment>